<evidence type="ECO:0000256" key="2">
    <source>
        <dbReference type="ARBA" id="ARBA00022448"/>
    </source>
</evidence>
<dbReference type="GO" id="GO:0140359">
    <property type="term" value="F:ABC-type transporter activity"/>
    <property type="evidence" value="ECO:0007669"/>
    <property type="project" value="InterPro"/>
</dbReference>
<dbReference type="InterPro" id="IPR029439">
    <property type="entry name" value="Wzt_C"/>
</dbReference>
<dbReference type="PANTHER" id="PTHR46743:SF2">
    <property type="entry name" value="TEICHOIC ACIDS EXPORT ATP-BINDING PROTEIN TAGH"/>
    <property type="match status" value="1"/>
</dbReference>
<sequence>MPEATSKTTLPQPATDQPAVIVENLGKRYRRMHTDRPRTIMEAALAGFRKMRAIETFWALEAVSFSVMPGQMLGVIGHNGAGKSTLLQILSGIVEPDQGRVQVLGRMGALLDLGSGFHEDLTGRENVFINAIIGGLTRQEAEQQFERILAFAELEDFIDNPLRTYSAGMQMRLGFAIAIHTNPDVLFIDEFLSVGDLAFQSKCLDRILELKRAGCAIVLISHSASQVQELCDQAIWLEQGQIKAYGEPEVVAQAYADKMAAKANQPVRQGYSQEAIIRAVRRLDHQGNRQAEISTGDGLMIELDYGIQQAITSLIVSISISSADGQIFFNTNTQTVDLNLPISLGEHQVQLAIERLDLAGGEYFVNVGLYAGDWRFTYDMQWHQHPLKIRWTPPEQTLLYPPRQWRIKPSPTSDTALVIESST</sequence>
<evidence type="ECO:0000256" key="3">
    <source>
        <dbReference type="ARBA" id="ARBA00022741"/>
    </source>
</evidence>
<proteinExistence type="inferred from homology"/>
<dbReference type="GO" id="GO:0005524">
    <property type="term" value="F:ATP binding"/>
    <property type="evidence" value="ECO:0007669"/>
    <property type="project" value="UniProtKB-KW"/>
</dbReference>
<dbReference type="GO" id="GO:0016887">
    <property type="term" value="F:ATP hydrolysis activity"/>
    <property type="evidence" value="ECO:0007669"/>
    <property type="project" value="InterPro"/>
</dbReference>
<protein>
    <submittedName>
        <fullName evidence="6">ABC transporter ATP-binding protein</fullName>
    </submittedName>
</protein>
<evidence type="ECO:0000313" key="7">
    <source>
        <dbReference type="Proteomes" id="UP000625316"/>
    </source>
</evidence>
<keyword evidence="2" id="KW-0813">Transport</keyword>
<keyword evidence="3" id="KW-0547">Nucleotide-binding</keyword>
<dbReference type="Proteomes" id="UP000625316">
    <property type="component" value="Unassembled WGS sequence"/>
</dbReference>
<dbReference type="InterPro" id="IPR027417">
    <property type="entry name" value="P-loop_NTPase"/>
</dbReference>
<comment type="similarity">
    <text evidence="1">Belongs to the ABC transporter superfamily.</text>
</comment>
<dbReference type="Gene3D" id="3.40.50.300">
    <property type="entry name" value="P-loop containing nucleotide triphosphate hydrolases"/>
    <property type="match status" value="1"/>
</dbReference>
<dbReference type="Pfam" id="PF00005">
    <property type="entry name" value="ABC_tran"/>
    <property type="match status" value="1"/>
</dbReference>
<dbReference type="EMBL" id="JADEXQ010000042">
    <property type="protein sequence ID" value="MBE9030717.1"/>
    <property type="molecule type" value="Genomic_DNA"/>
</dbReference>
<dbReference type="PROSITE" id="PS50893">
    <property type="entry name" value="ABC_TRANSPORTER_2"/>
    <property type="match status" value="1"/>
</dbReference>
<keyword evidence="7" id="KW-1185">Reference proteome</keyword>
<dbReference type="SMART" id="SM00382">
    <property type="entry name" value="AAA"/>
    <property type="match status" value="1"/>
</dbReference>
<dbReference type="InterPro" id="IPR003593">
    <property type="entry name" value="AAA+_ATPase"/>
</dbReference>
<dbReference type="SUPFAM" id="SSF52540">
    <property type="entry name" value="P-loop containing nucleoside triphosphate hydrolases"/>
    <property type="match status" value="1"/>
</dbReference>
<evidence type="ECO:0000259" key="5">
    <source>
        <dbReference type="PROSITE" id="PS50893"/>
    </source>
</evidence>
<dbReference type="GO" id="GO:0016020">
    <property type="term" value="C:membrane"/>
    <property type="evidence" value="ECO:0007669"/>
    <property type="project" value="InterPro"/>
</dbReference>
<dbReference type="InterPro" id="IPR050683">
    <property type="entry name" value="Bact_Polysacc_Export_ATP-bd"/>
</dbReference>
<feature type="domain" description="ABC transporter" evidence="5">
    <location>
        <begin position="43"/>
        <end position="264"/>
    </location>
</feature>
<dbReference type="PROSITE" id="PS00211">
    <property type="entry name" value="ABC_TRANSPORTER_1"/>
    <property type="match status" value="1"/>
</dbReference>
<dbReference type="AlphaFoldDB" id="A0A928VN79"/>
<evidence type="ECO:0000256" key="1">
    <source>
        <dbReference type="ARBA" id="ARBA00005417"/>
    </source>
</evidence>
<dbReference type="InterPro" id="IPR017871">
    <property type="entry name" value="ABC_transporter-like_CS"/>
</dbReference>
<evidence type="ECO:0000256" key="4">
    <source>
        <dbReference type="ARBA" id="ARBA00022840"/>
    </source>
</evidence>
<dbReference type="PANTHER" id="PTHR46743">
    <property type="entry name" value="TEICHOIC ACIDS EXPORT ATP-BINDING PROTEIN TAGH"/>
    <property type="match status" value="1"/>
</dbReference>
<dbReference type="RefSeq" id="WP_264325547.1">
    <property type="nucleotide sequence ID" value="NZ_JADEXQ010000042.1"/>
</dbReference>
<dbReference type="CDD" id="cd10147">
    <property type="entry name" value="Wzt_C-like"/>
    <property type="match status" value="1"/>
</dbReference>
<dbReference type="InterPro" id="IPR015860">
    <property type="entry name" value="ABC_transpr_TagH-like"/>
</dbReference>
<dbReference type="Gene3D" id="2.70.50.60">
    <property type="entry name" value="abc- transporter (atp binding component) like domain"/>
    <property type="match status" value="1"/>
</dbReference>
<gene>
    <name evidence="6" type="ORF">IQ266_13350</name>
</gene>
<dbReference type="CDD" id="cd03220">
    <property type="entry name" value="ABC_KpsT_Wzt"/>
    <property type="match status" value="1"/>
</dbReference>
<accession>A0A928VN79</accession>
<dbReference type="Pfam" id="PF14524">
    <property type="entry name" value="Wzt_C"/>
    <property type="match status" value="1"/>
</dbReference>
<dbReference type="InterPro" id="IPR003439">
    <property type="entry name" value="ABC_transporter-like_ATP-bd"/>
</dbReference>
<comment type="caution">
    <text evidence="6">The sequence shown here is derived from an EMBL/GenBank/DDBJ whole genome shotgun (WGS) entry which is preliminary data.</text>
</comment>
<organism evidence="6 7">
    <name type="scientific">Romeriopsis navalis LEGE 11480</name>
    <dbReference type="NCBI Taxonomy" id="2777977"/>
    <lineage>
        <taxon>Bacteria</taxon>
        <taxon>Bacillati</taxon>
        <taxon>Cyanobacteriota</taxon>
        <taxon>Cyanophyceae</taxon>
        <taxon>Leptolyngbyales</taxon>
        <taxon>Leptolyngbyaceae</taxon>
        <taxon>Romeriopsis</taxon>
        <taxon>Romeriopsis navalis</taxon>
    </lineage>
</organism>
<keyword evidence="4 6" id="KW-0067">ATP-binding</keyword>
<evidence type="ECO:0000313" key="6">
    <source>
        <dbReference type="EMBL" id="MBE9030717.1"/>
    </source>
</evidence>
<name>A0A928VN79_9CYAN</name>
<reference evidence="6" key="1">
    <citation type="submission" date="2020-10" db="EMBL/GenBank/DDBJ databases">
        <authorList>
            <person name="Castelo-Branco R."/>
            <person name="Eusebio N."/>
            <person name="Adriana R."/>
            <person name="Vieira A."/>
            <person name="Brugerolle De Fraissinette N."/>
            <person name="Rezende De Castro R."/>
            <person name="Schneider M.P."/>
            <person name="Vasconcelos V."/>
            <person name="Leao P.N."/>
        </authorList>
    </citation>
    <scope>NUCLEOTIDE SEQUENCE</scope>
    <source>
        <strain evidence="6">LEGE 11480</strain>
    </source>
</reference>